<dbReference type="SMART" id="SM00824">
    <property type="entry name" value="PKS_TE"/>
    <property type="match status" value="1"/>
</dbReference>
<comment type="caution">
    <text evidence="11">The sequence shown here is derived from an EMBL/GenBank/DDBJ whole genome shotgun (WGS) entry which is preliminary data.</text>
</comment>
<evidence type="ECO:0000259" key="10">
    <source>
        <dbReference type="PROSITE" id="PS52019"/>
    </source>
</evidence>
<comment type="similarity">
    <text evidence="1">Belongs to the ATP-dependent AMP-binding enzyme family.</text>
</comment>
<evidence type="ECO:0000256" key="5">
    <source>
        <dbReference type="ARBA" id="ARBA00023026"/>
    </source>
</evidence>
<keyword evidence="5" id="KW-0843">Virulence</keyword>
<evidence type="ECO:0000256" key="1">
    <source>
        <dbReference type="ARBA" id="ARBA00006432"/>
    </source>
</evidence>
<dbReference type="InterPro" id="IPR016035">
    <property type="entry name" value="Acyl_Trfase/lysoPLipase"/>
</dbReference>
<keyword evidence="4" id="KW-0808">Transferase</keyword>
<accession>A0A9P7A1J3</accession>
<evidence type="ECO:0000313" key="11">
    <source>
        <dbReference type="EMBL" id="KAG1780576.1"/>
    </source>
</evidence>
<dbReference type="SUPFAM" id="SSF52151">
    <property type="entry name" value="FabD/lysophospholipase-like"/>
    <property type="match status" value="2"/>
</dbReference>
<dbReference type="InterPro" id="IPR016036">
    <property type="entry name" value="Malonyl_transacylase_ACP-bd"/>
</dbReference>
<dbReference type="InterPro" id="IPR014031">
    <property type="entry name" value="Ketoacyl_synth_C"/>
</dbReference>
<dbReference type="PROSITE" id="PS00606">
    <property type="entry name" value="KS3_1"/>
    <property type="match status" value="1"/>
</dbReference>
<feature type="compositionally biased region" description="Low complexity" evidence="7">
    <location>
        <begin position="1309"/>
        <end position="1329"/>
    </location>
</feature>
<dbReference type="Pfam" id="PF02801">
    <property type="entry name" value="Ketoacyl-synt_C"/>
    <property type="match status" value="1"/>
</dbReference>
<dbReference type="InterPro" id="IPR050091">
    <property type="entry name" value="PKS_NRPS_Biosynth_Enz"/>
</dbReference>
<dbReference type="Gene3D" id="3.40.50.1820">
    <property type="entry name" value="alpha/beta hydrolase"/>
    <property type="match status" value="1"/>
</dbReference>
<keyword evidence="3" id="KW-0597">Phosphoprotein</keyword>
<dbReference type="InterPro" id="IPR029058">
    <property type="entry name" value="AB_hydrolase_fold"/>
</dbReference>
<evidence type="ECO:0000259" key="8">
    <source>
        <dbReference type="PROSITE" id="PS50075"/>
    </source>
</evidence>
<dbReference type="InterPro" id="IPR020841">
    <property type="entry name" value="PKS_Beta-ketoAc_synthase_dom"/>
</dbReference>
<dbReference type="PROSITE" id="PS52004">
    <property type="entry name" value="KS3_2"/>
    <property type="match status" value="1"/>
</dbReference>
<feature type="region of interest" description="N-terminal hotdog fold" evidence="6">
    <location>
        <begin position="1341"/>
        <end position="1474"/>
    </location>
</feature>
<name>A0A9P7A1J3_9AGAM</name>
<proteinExistence type="inferred from homology"/>
<evidence type="ECO:0000256" key="2">
    <source>
        <dbReference type="ARBA" id="ARBA00022450"/>
    </source>
</evidence>
<evidence type="ECO:0000256" key="3">
    <source>
        <dbReference type="ARBA" id="ARBA00022553"/>
    </source>
</evidence>
<feature type="active site" description="Proton acceptor; for dehydratase activity" evidence="6">
    <location>
        <position position="1375"/>
    </location>
</feature>
<dbReference type="PROSITE" id="PS52019">
    <property type="entry name" value="PKS_MFAS_DH"/>
    <property type="match status" value="1"/>
</dbReference>
<dbReference type="Gene3D" id="3.30.70.3290">
    <property type="match status" value="1"/>
</dbReference>
<dbReference type="SUPFAM" id="SSF55048">
    <property type="entry name" value="Probable ACP-binding domain of malonyl-CoA ACP transacylase"/>
    <property type="match status" value="1"/>
</dbReference>
<dbReference type="PANTHER" id="PTHR43775">
    <property type="entry name" value="FATTY ACID SYNTHASE"/>
    <property type="match status" value="1"/>
</dbReference>
<dbReference type="Pfam" id="PF16073">
    <property type="entry name" value="SAT"/>
    <property type="match status" value="1"/>
</dbReference>
<evidence type="ECO:0000259" key="9">
    <source>
        <dbReference type="PROSITE" id="PS52004"/>
    </source>
</evidence>
<gene>
    <name evidence="11" type="ORF">EV702DRAFT_728650</name>
</gene>
<dbReference type="OrthoDB" id="329835at2759"/>
<feature type="compositionally biased region" description="Low complexity" evidence="7">
    <location>
        <begin position="1975"/>
        <end position="1989"/>
    </location>
</feature>
<dbReference type="PANTHER" id="PTHR43775:SF37">
    <property type="entry name" value="SI:DKEY-61P9.11"/>
    <property type="match status" value="1"/>
</dbReference>
<dbReference type="GO" id="GO:0004312">
    <property type="term" value="F:fatty acid synthase activity"/>
    <property type="evidence" value="ECO:0007669"/>
    <property type="project" value="TreeGrafter"/>
</dbReference>
<dbReference type="InterPro" id="IPR049900">
    <property type="entry name" value="PKS_mFAS_DH"/>
</dbReference>
<dbReference type="InterPro" id="IPR020806">
    <property type="entry name" value="PKS_PP-bd"/>
</dbReference>
<feature type="compositionally biased region" description="Low complexity" evidence="7">
    <location>
        <begin position="1670"/>
        <end position="1686"/>
    </location>
</feature>
<feature type="domain" description="Carrier" evidence="8">
    <location>
        <begin position="1900"/>
        <end position="1977"/>
    </location>
</feature>
<dbReference type="InterPro" id="IPR018201">
    <property type="entry name" value="Ketoacyl_synth_AS"/>
</dbReference>
<dbReference type="SMART" id="SM00827">
    <property type="entry name" value="PKS_AT"/>
    <property type="match status" value="1"/>
</dbReference>
<dbReference type="InterPro" id="IPR036736">
    <property type="entry name" value="ACP-like_sf"/>
</dbReference>
<dbReference type="GO" id="GO:0044550">
    <property type="term" value="P:secondary metabolite biosynthetic process"/>
    <property type="evidence" value="ECO:0007669"/>
    <property type="project" value="TreeGrafter"/>
</dbReference>
<dbReference type="InterPro" id="IPR032088">
    <property type="entry name" value="SAT"/>
</dbReference>
<dbReference type="InterPro" id="IPR014043">
    <property type="entry name" value="Acyl_transferase_dom"/>
</dbReference>
<feature type="region of interest" description="Disordered" evidence="7">
    <location>
        <begin position="1661"/>
        <end position="1696"/>
    </location>
</feature>
<evidence type="ECO:0000256" key="7">
    <source>
        <dbReference type="SAM" id="MobiDB-lite"/>
    </source>
</evidence>
<dbReference type="Gene3D" id="3.10.129.110">
    <property type="entry name" value="Polyketide synthase dehydratase"/>
    <property type="match status" value="1"/>
</dbReference>
<feature type="domain" description="PKS/mFAS DH" evidence="10">
    <location>
        <begin position="1341"/>
        <end position="1651"/>
    </location>
</feature>
<dbReference type="SUPFAM" id="SSF47336">
    <property type="entry name" value="ACP-like"/>
    <property type="match status" value="3"/>
</dbReference>
<feature type="region of interest" description="Disordered" evidence="7">
    <location>
        <begin position="1974"/>
        <end position="1993"/>
    </location>
</feature>
<dbReference type="Pfam" id="PF00550">
    <property type="entry name" value="PP-binding"/>
    <property type="match status" value="3"/>
</dbReference>
<dbReference type="NCBIfam" id="TIGR04532">
    <property type="entry name" value="PT_fungal_PKS"/>
    <property type="match status" value="1"/>
</dbReference>
<dbReference type="PROSITE" id="PS00012">
    <property type="entry name" value="PHOSPHOPANTETHEINE"/>
    <property type="match status" value="3"/>
</dbReference>
<dbReference type="SMART" id="SM00825">
    <property type="entry name" value="PKS_KS"/>
    <property type="match status" value="1"/>
</dbReference>
<feature type="domain" description="Carrier" evidence="8">
    <location>
        <begin position="1698"/>
        <end position="1772"/>
    </location>
</feature>
<dbReference type="Pfam" id="PF22621">
    <property type="entry name" value="CurL-like_PKS_C"/>
    <property type="match status" value="1"/>
</dbReference>
<dbReference type="SUPFAM" id="SSF53901">
    <property type="entry name" value="Thiolase-like"/>
    <property type="match status" value="1"/>
</dbReference>
<keyword evidence="12" id="KW-1185">Reference proteome</keyword>
<sequence>MENHTSQTVVVPLFPGQGSSVGAIALALQQALRDSRSSSGHLLLASCHEAFHAELSKLSGDELNETRISPVDFQEATSILSWNLYQNNPIISSTSLFLVQALRYLAHFSGSLTEPNGRGTFAANANHSLGVTGFSSGIITACVVGASNSVLTFISNAVEAYRLAFWIGLRSLQHRTKELQSAPGFPDTGFPWSVVCVGLNRADVLGFISDFETKNDCNSSLHLTAVLDTQQVTVSGRPDILQRFSSSISISKSCTIHPTTVDALYHAHTLHSLHAQVLADVGRHLIHFPDFSDLKYPVFSTVSGKPLLPGSEHSSLVDAVLDTIIVSPIDWLSVVQGLGSAVPTDAPTQVLNFGPSSGLLRILDKSLSSENVTCTDVAVCASNIPDSPTGKFFKQEPVAIVGMALRLPGGARTANELWELLERGINTVSEIPATRFQLERYTSADAKSGRGMKARTANFIDCPDEFDYKFFKVSPREAKSMDPQQRILLHTAHDALENAGYVADATPSFQRDTFGCFIGTATHDYADNLREDIDVHYSTGTLKAFLSGRISYAMQLGGPSLTLDTACSSSIVAIHSACRSLVNGDCSAAIAGGVNIMTSPDMFIGLDHGHFLSPTGQCKSFDASADGYSRSEGCSLFVLKRLSDAVAENDDILGVIRGIDLNQSGEAHSITHPHVPSQVSLMNRLLKNSGVDASRVSVVEAHGTGTQAGDFAELQSIRAVLCRARDSKNPLHVTSIKANIGHLEAASGAAGLAKLLLMFQHETIPAQISLKTLNPRITPLAQDNTVIDTVPTPWVRGSSPRMALLNNFGASGSNGALIVEEYPKQAKAFASGTSYVFGISAKSREALETLRLRYFEWLHDARNRSIPMSDIAYTATARRQLYPFRISVDVGSKEQLVQAFASAEVSHVEGNFGQIVFVFSGQGSYYRGMGKLLYSTSPVFQRCIDRCHRYLVSKGFAGILPSIIGEATGSGSDGVEEFEASQTSTMALEVALATLWIHWGLKPSTVVGHSLGEYAALVIAEVLSLEAALFLVASRARLTWRSCAPGATGMLAIRLGEHQINTVLKSGSYSGLTVACVNSDRACVVSGPLSQLHALTRELATTGCKARLLDVPYGYHSQAMDPVLDDLTQLARTIPLSSPKVPVGSTVLGRLVPAGDTSTFDATYFSSHFRQPVRFAPTVDVLCKHPSLSQVDAWIEMGPQASCLLMIRACAAAPSEVMLLPSLSKNDNATLASSLSQLYRTSAPLNWRNVFSELSPATCADLPLYPLERNKIWVPYKEPFYESLSPQKNTAPARITAPPQTIAASQITAPARTTAPARSTARARTTAPPQSIVQSNPISEYTMLGGWVQYPSRENGNAASFDTPIEVLAPFIEGHKVAGHYLCPASIYLEQVLSGAELSRRHLSLDFGKSTAILRGVTFEKPLVYHPQVNRVVRTHVTINENGTGSFNITSRLQSSLDESVHVRGEVRFQSIGETAAGLDSEFRLMPRLSASEIGSRKEGQSEIYTTRTLYEVVFPRVVEYSAKYHTIQSLTASANGMDGIAQVKLPNAPRLSFAAHPIFADTLLHTAGFLANTQGDIGDAYICSEVQSFQMLSEFIDQEQSYTVHVRGSWMSFENTVLTEAYAVQDQEPRRVVALMKGIQFKRVRMSGLARALANAAESALAQTRNRTDSTSTQSTGGAQTSNSSRPSSPETLVSEDDVRIRIKDVIAQVLGLPTADIQDHSDFKSLGLDSLSSLEALHALKTELNADLPHDAFDSYSTIASLTAFLDKSPSPKKSFERPQVSPARSIASTVTVSGDDRRARIRDVIAEVLGLPISDIEDDSDFKSLGLDSLSSLEALHALKTELNVDLPHDAFDTYSTVASLNALLDKSHSPEKSVARTPQKSFQAPPARSVKSTETVSDGDRRIRIRGIIAEVLGLPLSDIEDDSDFKSLGLDSLSSLEALHALKTDLNIDLPHDAFDSYSTIASLSTFLDKSSSPKKSSGRSCTSTRTLQPASFDTRMSRLQSSKDETAVPLLLIHDGSGLISHYNHLMPLHRDVFGLSNPCLITGGKWESVEQMAESYANVVLAAKSDQIIIGGWSFGGVVAFETAKRLAQHGVRVHGIVLIDSPCPGKHVPLSSSVIDHVTKSHSRGIDSGTLSLVAEQFKESSRLLSVYKPSHEGKLEVPIVLLRSSEGYAPPGLNVPHWLQHRGSEGAVVSEWEALTRSPVKTWSIPGDHFAPFNPENIERTSQQLKDACHFVERL</sequence>
<reference evidence="11" key="1">
    <citation type="journal article" date="2020" name="New Phytol.">
        <title>Comparative genomics reveals dynamic genome evolution in host specialist ectomycorrhizal fungi.</title>
        <authorList>
            <person name="Lofgren L.A."/>
            <person name="Nguyen N.H."/>
            <person name="Vilgalys R."/>
            <person name="Ruytinx J."/>
            <person name="Liao H.L."/>
            <person name="Branco S."/>
            <person name="Kuo A."/>
            <person name="LaButti K."/>
            <person name="Lipzen A."/>
            <person name="Andreopoulos W."/>
            <person name="Pangilinan J."/>
            <person name="Riley R."/>
            <person name="Hundley H."/>
            <person name="Na H."/>
            <person name="Barry K."/>
            <person name="Grigoriev I.V."/>
            <person name="Stajich J.E."/>
            <person name="Kennedy P.G."/>
        </authorList>
    </citation>
    <scope>NUCLEOTIDE SEQUENCE</scope>
    <source>
        <strain evidence="11">DOB743</strain>
    </source>
</reference>
<dbReference type="InterPro" id="IPR006162">
    <property type="entry name" value="Ppantetheine_attach_site"/>
</dbReference>
<dbReference type="InterPro" id="IPR016039">
    <property type="entry name" value="Thiolase-like"/>
</dbReference>
<dbReference type="InterPro" id="IPR030918">
    <property type="entry name" value="PT_fungal_PKS"/>
</dbReference>
<protein>
    <submittedName>
        <fullName evidence="11">Polyketide synthase</fullName>
    </submittedName>
</protein>
<feature type="domain" description="Carrier" evidence="8">
    <location>
        <begin position="1798"/>
        <end position="1872"/>
    </location>
</feature>
<dbReference type="Gene3D" id="3.40.366.10">
    <property type="entry name" value="Malonyl-Coenzyme A Acyl Carrier Protein, domain 2"/>
    <property type="match status" value="3"/>
</dbReference>
<dbReference type="SUPFAM" id="SSF53474">
    <property type="entry name" value="alpha/beta-Hydrolases"/>
    <property type="match status" value="1"/>
</dbReference>
<dbReference type="InterPro" id="IPR009081">
    <property type="entry name" value="PP-bd_ACP"/>
</dbReference>
<dbReference type="SMART" id="SM01294">
    <property type="entry name" value="PKS_PP_betabranch"/>
    <property type="match status" value="2"/>
</dbReference>
<dbReference type="EMBL" id="JABBWD010000008">
    <property type="protein sequence ID" value="KAG1780576.1"/>
    <property type="molecule type" value="Genomic_DNA"/>
</dbReference>
<dbReference type="Proteomes" id="UP000714275">
    <property type="component" value="Unassembled WGS sequence"/>
</dbReference>
<dbReference type="InterPro" id="IPR014030">
    <property type="entry name" value="Ketoacyl_synth_N"/>
</dbReference>
<dbReference type="InterPro" id="IPR049552">
    <property type="entry name" value="PKS_DH_N"/>
</dbReference>
<dbReference type="SMART" id="SM00823">
    <property type="entry name" value="PKS_PP"/>
    <property type="match status" value="3"/>
</dbReference>
<organism evidence="11 12">
    <name type="scientific">Suillus placidus</name>
    <dbReference type="NCBI Taxonomy" id="48579"/>
    <lineage>
        <taxon>Eukaryota</taxon>
        <taxon>Fungi</taxon>
        <taxon>Dikarya</taxon>
        <taxon>Basidiomycota</taxon>
        <taxon>Agaricomycotina</taxon>
        <taxon>Agaricomycetes</taxon>
        <taxon>Agaricomycetidae</taxon>
        <taxon>Boletales</taxon>
        <taxon>Suillineae</taxon>
        <taxon>Suillaceae</taxon>
        <taxon>Suillus</taxon>
    </lineage>
</organism>
<feature type="region of interest" description="Disordered" evidence="7">
    <location>
        <begin position="1309"/>
        <end position="1332"/>
    </location>
</feature>
<dbReference type="CDD" id="cd00833">
    <property type="entry name" value="PKS"/>
    <property type="match status" value="1"/>
</dbReference>
<evidence type="ECO:0000313" key="12">
    <source>
        <dbReference type="Proteomes" id="UP000714275"/>
    </source>
</evidence>
<feature type="domain" description="Ketosynthase family 3 (KS3)" evidence="9">
    <location>
        <begin position="395"/>
        <end position="821"/>
    </location>
</feature>
<feature type="region of interest" description="Disordered" evidence="7">
    <location>
        <begin position="1872"/>
        <end position="1900"/>
    </location>
</feature>
<dbReference type="GO" id="GO:0031177">
    <property type="term" value="F:phosphopantetheine binding"/>
    <property type="evidence" value="ECO:0007669"/>
    <property type="project" value="InterPro"/>
</dbReference>
<dbReference type="InterPro" id="IPR001227">
    <property type="entry name" value="Ac_transferase_dom_sf"/>
</dbReference>
<dbReference type="GO" id="GO:0004315">
    <property type="term" value="F:3-oxoacyl-[acyl-carrier-protein] synthase activity"/>
    <property type="evidence" value="ECO:0007669"/>
    <property type="project" value="InterPro"/>
</dbReference>
<dbReference type="Pfam" id="PF00975">
    <property type="entry name" value="Thioesterase"/>
    <property type="match status" value="1"/>
</dbReference>
<dbReference type="Pfam" id="PF21089">
    <property type="entry name" value="PKS_DH_N"/>
    <property type="match status" value="1"/>
</dbReference>
<dbReference type="GO" id="GO:0006633">
    <property type="term" value="P:fatty acid biosynthetic process"/>
    <property type="evidence" value="ECO:0007669"/>
    <property type="project" value="InterPro"/>
</dbReference>
<dbReference type="PROSITE" id="PS50075">
    <property type="entry name" value="CARRIER"/>
    <property type="match status" value="3"/>
</dbReference>
<dbReference type="InterPro" id="IPR020802">
    <property type="entry name" value="TesA-like"/>
</dbReference>
<dbReference type="InterPro" id="IPR001031">
    <property type="entry name" value="Thioesterase"/>
</dbReference>
<dbReference type="Pfam" id="PF00698">
    <property type="entry name" value="Acyl_transf_1"/>
    <property type="match status" value="1"/>
</dbReference>
<evidence type="ECO:0000256" key="6">
    <source>
        <dbReference type="PROSITE-ProRule" id="PRU01363"/>
    </source>
</evidence>
<dbReference type="Gene3D" id="3.40.47.10">
    <property type="match status" value="1"/>
</dbReference>
<dbReference type="Pfam" id="PF00109">
    <property type="entry name" value="ketoacyl-synt"/>
    <property type="match status" value="1"/>
</dbReference>
<feature type="active site" description="Proton donor; for dehydratase activity" evidence="6">
    <location>
        <position position="1562"/>
    </location>
</feature>
<dbReference type="Gene3D" id="1.10.1200.10">
    <property type="entry name" value="ACP-like"/>
    <property type="match status" value="3"/>
</dbReference>
<evidence type="ECO:0000256" key="4">
    <source>
        <dbReference type="ARBA" id="ARBA00022679"/>
    </source>
</evidence>
<keyword evidence="2" id="KW-0596">Phosphopantetheine</keyword>
<feature type="region of interest" description="C-terminal hotdog fold" evidence="6">
    <location>
        <begin position="1502"/>
        <end position="1651"/>
    </location>
</feature>
<dbReference type="InterPro" id="IPR042104">
    <property type="entry name" value="PKS_dehydratase_sf"/>
</dbReference>